<evidence type="ECO:0000313" key="4">
    <source>
        <dbReference type="EMBL" id="CAL4805075.1"/>
    </source>
</evidence>
<sequence>RAFYCFIVVLFFTIAYFYWTILLYAFDTVFPEISQGSFSELFRALTSGSLGPEIQPIIVIITGLFDVIWTGFVGLLVARHTAYMITNVTTYETLVRPSHVQRRFPKNRGRFWFFQGTTFRSAMNNCWNYWTLNMDGDAAAFLCNPQESFVAGQAHDQPGSKKLEGPSVRSRLPETSPSTPR</sequence>
<keyword evidence="2" id="KW-0472">Membrane</keyword>
<gene>
    <name evidence="3" type="ORF">C1SCF055_LOCUS42383</name>
</gene>
<dbReference type="OrthoDB" id="331948at2759"/>
<dbReference type="Proteomes" id="UP001152797">
    <property type="component" value="Unassembled WGS sequence"/>
</dbReference>
<dbReference type="EMBL" id="CAMXCT020006655">
    <property type="protein sequence ID" value="CAL1171138.1"/>
    <property type="molecule type" value="Genomic_DNA"/>
</dbReference>
<evidence type="ECO:0000313" key="5">
    <source>
        <dbReference type="Proteomes" id="UP001152797"/>
    </source>
</evidence>
<organism evidence="3">
    <name type="scientific">Cladocopium goreaui</name>
    <dbReference type="NCBI Taxonomy" id="2562237"/>
    <lineage>
        <taxon>Eukaryota</taxon>
        <taxon>Sar</taxon>
        <taxon>Alveolata</taxon>
        <taxon>Dinophyceae</taxon>
        <taxon>Suessiales</taxon>
        <taxon>Symbiodiniaceae</taxon>
        <taxon>Cladocopium</taxon>
    </lineage>
</organism>
<feature type="transmembrane region" description="Helical" evidence="2">
    <location>
        <begin position="57"/>
        <end position="78"/>
    </location>
</feature>
<feature type="region of interest" description="Disordered" evidence="1">
    <location>
        <begin position="152"/>
        <end position="181"/>
    </location>
</feature>
<feature type="non-terminal residue" evidence="3">
    <location>
        <position position="1"/>
    </location>
</feature>
<reference evidence="4 5" key="2">
    <citation type="submission" date="2024-05" db="EMBL/GenBank/DDBJ databases">
        <authorList>
            <person name="Chen Y."/>
            <person name="Shah S."/>
            <person name="Dougan E. K."/>
            <person name="Thang M."/>
            <person name="Chan C."/>
        </authorList>
    </citation>
    <scope>NUCLEOTIDE SEQUENCE [LARGE SCALE GENOMIC DNA]</scope>
</reference>
<keyword evidence="2" id="KW-0812">Transmembrane</keyword>
<accession>A0A9P1GMV4</accession>
<reference evidence="3" key="1">
    <citation type="submission" date="2022-10" db="EMBL/GenBank/DDBJ databases">
        <authorList>
            <person name="Chen Y."/>
            <person name="Dougan E. K."/>
            <person name="Chan C."/>
            <person name="Rhodes N."/>
            <person name="Thang M."/>
        </authorList>
    </citation>
    <scope>NUCLEOTIDE SEQUENCE</scope>
</reference>
<proteinExistence type="predicted"/>
<feature type="transmembrane region" description="Helical" evidence="2">
    <location>
        <begin position="7"/>
        <end position="26"/>
    </location>
</feature>
<dbReference type="EMBL" id="CAMXCT030006655">
    <property type="protein sequence ID" value="CAL4805075.1"/>
    <property type="molecule type" value="Genomic_DNA"/>
</dbReference>
<evidence type="ECO:0000256" key="2">
    <source>
        <dbReference type="SAM" id="Phobius"/>
    </source>
</evidence>
<keyword evidence="2" id="KW-1133">Transmembrane helix</keyword>
<evidence type="ECO:0000313" key="3">
    <source>
        <dbReference type="EMBL" id="CAI4017763.1"/>
    </source>
</evidence>
<evidence type="ECO:0000256" key="1">
    <source>
        <dbReference type="SAM" id="MobiDB-lite"/>
    </source>
</evidence>
<comment type="caution">
    <text evidence="3">The sequence shown here is derived from an EMBL/GenBank/DDBJ whole genome shotgun (WGS) entry which is preliminary data.</text>
</comment>
<name>A0A9P1GMV4_9DINO</name>
<dbReference type="EMBL" id="CAMXCT010006655">
    <property type="protein sequence ID" value="CAI4017763.1"/>
    <property type="molecule type" value="Genomic_DNA"/>
</dbReference>
<keyword evidence="5" id="KW-1185">Reference proteome</keyword>
<protein>
    <submittedName>
        <fullName evidence="4">Palmitoyltransferase</fullName>
    </submittedName>
</protein>
<dbReference type="AlphaFoldDB" id="A0A9P1GMV4"/>